<sequence>MHLKVFHFLEWIWMEASDLLGQMMSNKTEKVNIGHFYTMFKNYVTKGNMWLAGRLLKTCRKLFSAQTAKSFKMVAKILL</sequence>
<reference evidence="1 2" key="1">
    <citation type="journal article" date="2019" name="Sci. Rep.">
        <title>Orb-weaving spider Araneus ventricosus genome elucidates the spidroin gene catalogue.</title>
        <authorList>
            <person name="Kono N."/>
            <person name="Nakamura H."/>
            <person name="Ohtoshi R."/>
            <person name="Moran D.A.P."/>
            <person name="Shinohara A."/>
            <person name="Yoshida Y."/>
            <person name="Fujiwara M."/>
            <person name="Mori M."/>
            <person name="Tomita M."/>
            <person name="Arakawa K."/>
        </authorList>
    </citation>
    <scope>NUCLEOTIDE SEQUENCE [LARGE SCALE GENOMIC DNA]</scope>
</reference>
<protein>
    <submittedName>
        <fullName evidence="1">Uncharacterized protein</fullName>
    </submittedName>
</protein>
<keyword evidence="2" id="KW-1185">Reference proteome</keyword>
<accession>A0A4Y2S4E6</accession>
<dbReference type="EMBL" id="BGPR01019756">
    <property type="protein sequence ID" value="GBN82851.1"/>
    <property type="molecule type" value="Genomic_DNA"/>
</dbReference>
<organism evidence="1 2">
    <name type="scientific">Araneus ventricosus</name>
    <name type="common">Orbweaver spider</name>
    <name type="synonym">Epeira ventricosa</name>
    <dbReference type="NCBI Taxonomy" id="182803"/>
    <lineage>
        <taxon>Eukaryota</taxon>
        <taxon>Metazoa</taxon>
        <taxon>Ecdysozoa</taxon>
        <taxon>Arthropoda</taxon>
        <taxon>Chelicerata</taxon>
        <taxon>Arachnida</taxon>
        <taxon>Araneae</taxon>
        <taxon>Araneomorphae</taxon>
        <taxon>Entelegynae</taxon>
        <taxon>Araneoidea</taxon>
        <taxon>Araneidae</taxon>
        <taxon>Araneus</taxon>
    </lineage>
</organism>
<dbReference type="Proteomes" id="UP000499080">
    <property type="component" value="Unassembled WGS sequence"/>
</dbReference>
<dbReference type="AlphaFoldDB" id="A0A4Y2S4E6"/>
<name>A0A4Y2S4E6_ARAVE</name>
<proteinExistence type="predicted"/>
<comment type="caution">
    <text evidence="1">The sequence shown here is derived from an EMBL/GenBank/DDBJ whole genome shotgun (WGS) entry which is preliminary data.</text>
</comment>
<evidence type="ECO:0000313" key="2">
    <source>
        <dbReference type="Proteomes" id="UP000499080"/>
    </source>
</evidence>
<evidence type="ECO:0000313" key="1">
    <source>
        <dbReference type="EMBL" id="GBN82851.1"/>
    </source>
</evidence>
<gene>
    <name evidence="1" type="ORF">AVEN_194308_1</name>
</gene>